<gene>
    <name evidence="1" type="ORF">PSON_ATCC_30995.1.T2010028</name>
</gene>
<dbReference type="PANTHER" id="PTHR33706">
    <property type="entry name" value="MORN VARIANT REPEAT PROTEIN"/>
    <property type="match status" value="1"/>
</dbReference>
<reference evidence="1" key="1">
    <citation type="submission" date="2021-01" db="EMBL/GenBank/DDBJ databases">
        <authorList>
            <consortium name="Genoscope - CEA"/>
            <person name="William W."/>
        </authorList>
    </citation>
    <scope>NUCLEOTIDE SEQUENCE</scope>
</reference>
<comment type="caution">
    <text evidence="1">The sequence shown here is derived from an EMBL/GenBank/DDBJ whole genome shotgun (WGS) entry which is preliminary data.</text>
</comment>
<dbReference type="AlphaFoldDB" id="A0A8S1RQ32"/>
<organism evidence="1 2">
    <name type="scientific">Paramecium sonneborni</name>
    <dbReference type="NCBI Taxonomy" id="65129"/>
    <lineage>
        <taxon>Eukaryota</taxon>
        <taxon>Sar</taxon>
        <taxon>Alveolata</taxon>
        <taxon>Ciliophora</taxon>
        <taxon>Intramacronucleata</taxon>
        <taxon>Oligohymenophorea</taxon>
        <taxon>Peniculida</taxon>
        <taxon>Parameciidae</taxon>
        <taxon>Paramecium</taxon>
    </lineage>
</organism>
<dbReference type="OrthoDB" id="10688904at2759"/>
<keyword evidence="2" id="KW-1185">Reference proteome</keyword>
<name>A0A8S1RQ32_9CILI</name>
<evidence type="ECO:0000313" key="2">
    <source>
        <dbReference type="Proteomes" id="UP000692954"/>
    </source>
</evidence>
<dbReference type="Proteomes" id="UP000692954">
    <property type="component" value="Unassembled WGS sequence"/>
</dbReference>
<accession>A0A8S1RQ32</accession>
<dbReference type="EMBL" id="CAJJDN010000201">
    <property type="protein sequence ID" value="CAD8128965.1"/>
    <property type="molecule type" value="Genomic_DNA"/>
</dbReference>
<evidence type="ECO:0000313" key="1">
    <source>
        <dbReference type="EMBL" id="CAD8128965.1"/>
    </source>
</evidence>
<protein>
    <submittedName>
        <fullName evidence="1">Uncharacterized protein</fullName>
    </submittedName>
</protein>
<sequence>MYCQFNEKEYYKIGGGLYDQEGNQIKIGKWIELDKKFNHHNQIINSGEYNIHGMKIGRWDIMYCKYKEKKYQKMQILLKIIQIFSGGGSYDQEGNQIKIGEWVKLHHQFDCQKQVTCRIDYGMNGPKSGIKR</sequence>
<dbReference type="PANTHER" id="PTHR33706:SF1">
    <property type="entry name" value="TPR REPEAT PROTEIN"/>
    <property type="match status" value="1"/>
</dbReference>
<proteinExistence type="predicted"/>